<organism evidence="6 7">
    <name type="scientific">Paenibacillus brevis</name>
    <dbReference type="NCBI Taxonomy" id="2841508"/>
    <lineage>
        <taxon>Bacteria</taxon>
        <taxon>Bacillati</taxon>
        <taxon>Bacillota</taxon>
        <taxon>Bacilli</taxon>
        <taxon>Bacillales</taxon>
        <taxon>Paenibacillaceae</taxon>
        <taxon>Paenibacillus</taxon>
    </lineage>
</organism>
<feature type="compositionally biased region" description="Basic and acidic residues" evidence="3">
    <location>
        <begin position="288"/>
        <end position="299"/>
    </location>
</feature>
<sequence length="1346" mass="147028">MKSLKRGLTLLLLVALLIPATGYARENTASGITRVEFAAWINQVFRYINEGEWSFRDQDVNESSLSELRKAVAAGYIQGYGDGTLRPYQTVSRQEAAVMLVKAFRLSSESDFVIPESIKDSNEWPAWSSSAISALFEQGYVSGYPDQTFRPKQPISRSEAFNLIGHIAGEMIDKPGTYSGISSRNAVINQAEVVLEDSVIAGNLYLSEGIAEGAATLNRVTVSGTVFVSGSQTLHLSGSKLHRLVMERKADLVLDSDSSVEILDILVNEEIHVKGNGYIGSEDSRIVREEETAKSDDSKGAVSLGITPTAPSQGGNSNNPANPEPGAEPPLFTNVSVHDPSVIKDASAYYVFGSHIDAAKSADLQNWTKFTNGYTTPGNVIYGDLSENLADSFKWAGEDDADSKGGYAVWAPDVIWNENYKNPDGTIGAFMQYYSASSTYIRSAIGFAVSQNIEGPYLYGDTVVYSGFTLNDAKDADSSVNKKWTQTHLPELIETGQLNSENPGWFKNTGEYNNAIYPNAIDASLFFDKEEKLWMAYGSWSGGIFLLELDPETGLPKYPGQDGVTEDGRLIDRYFGVKIAGGFTKSGEGPYIFYDPSTDCYYLNVTYGWLGADGGYNMRQFRASSPAGPYLDASGQNAVLTDQNTANDLVGIKMMGNFLFKKEIGETGLEDGYGYVSPGHNSVFNDEAAGKYFLLFHTRFPERGEAHELRVHQMFMNKDGWLVTAPERYSGETAAAVKEDDISGDYKFVNHGLSYSGAVTESLSITLEKDKKITGGVEGSWNLEGGYDAEIVVNGEAYNGVFVQGWDPLLQQNTLTFTAISAKGETIWGIKQPDMTDQQAVRAVEQALTLGDTSRLTDNLQLPERGVRGTKIEWFSSDPSVISDSGVISPPDPGEEPLAAELTATITKGAFSAAKKFQVRVIPLDLNEGLVAYYAFEDDLSDLTENYKDGKVTGPLIDEQNGNITFSKGVTGNAAVFDGGSGIRLPDGLVSGNEYSVSLWVYPEEHSQFSTTFFGARSKSSWVSLVPDSWDNNTMLWSGEAWYDGSTGSRIRTKEWHHLVFTVNEGSVKVFVNGEQQYTGKGFPDIFKDESAVFSLGVNWWDRPFEGKMDELRIYNTSLTDALVKRLSQESSFDEEEGKAELAAKFLFEHDLADHSGNFGSGEIIGSQLASLDAGNLDFAEGVNGSAVVLDGKSGILLPKGLVATPSYSVTMWVYADELTPYTPVFFGAQSNTNWVSLQPMGHDGAGNSAMLWSGSKWYDAGTSIRIAPQEWVHLAFTVNRGNVVVYVNGEVRFTGLNFPDVFTDDQGTFSLGVNWWDPPFKGRIDEVCLFKGALTDEEVKELASP</sequence>
<dbReference type="Pfam" id="PF16369">
    <property type="entry name" value="GH43_C"/>
    <property type="match status" value="1"/>
</dbReference>
<keyword evidence="2" id="KW-0326">Glycosidase</keyword>
<dbReference type="InterPro" id="IPR046780">
    <property type="entry name" value="aBig_2"/>
</dbReference>
<gene>
    <name evidence="6" type="ORF">KQJ23_10745</name>
</gene>
<protein>
    <submittedName>
        <fullName evidence="6">S-layer homology domain-containing protein</fullName>
    </submittedName>
</protein>
<name>A0ABS6FT47_9BACL</name>
<feature type="domain" description="SLH" evidence="5">
    <location>
        <begin position="51"/>
        <end position="114"/>
    </location>
</feature>
<feature type="chain" id="PRO_5045486958" evidence="4">
    <location>
        <begin position="25"/>
        <end position="1346"/>
    </location>
</feature>
<dbReference type="InterPro" id="IPR006710">
    <property type="entry name" value="Glyco_hydro_43"/>
</dbReference>
<feature type="domain" description="SLH" evidence="5">
    <location>
        <begin position="115"/>
        <end position="178"/>
    </location>
</feature>
<comment type="caution">
    <text evidence="6">The sequence shown here is derived from an EMBL/GenBank/DDBJ whole genome shotgun (WGS) entry which is preliminary data.</text>
</comment>
<reference evidence="6 7" key="1">
    <citation type="submission" date="2021-06" db="EMBL/GenBank/DDBJ databases">
        <authorList>
            <person name="Sun Q."/>
            <person name="Li D."/>
        </authorList>
    </citation>
    <scope>NUCLEOTIDE SEQUENCE [LARGE SCALE GENOMIC DNA]</scope>
    <source>
        <strain evidence="6 7">MSJ-6</strain>
    </source>
</reference>
<evidence type="ECO:0000256" key="3">
    <source>
        <dbReference type="SAM" id="MobiDB-lite"/>
    </source>
</evidence>
<keyword evidence="1" id="KW-0378">Hydrolase</keyword>
<dbReference type="InterPro" id="IPR001119">
    <property type="entry name" value="SLH_dom"/>
</dbReference>
<proteinExistence type="predicted"/>
<dbReference type="PANTHER" id="PTHR43301:SF3">
    <property type="entry name" value="ARABINAN ENDO-1,5-ALPHA-L-ARABINOSIDASE A-RELATED"/>
    <property type="match status" value="1"/>
</dbReference>
<dbReference type="PROSITE" id="PS51272">
    <property type="entry name" value="SLH"/>
    <property type="match status" value="2"/>
</dbReference>
<evidence type="ECO:0000256" key="4">
    <source>
        <dbReference type="SAM" id="SignalP"/>
    </source>
</evidence>
<evidence type="ECO:0000313" key="6">
    <source>
        <dbReference type="EMBL" id="MBU5672300.1"/>
    </source>
</evidence>
<evidence type="ECO:0000259" key="5">
    <source>
        <dbReference type="PROSITE" id="PS51272"/>
    </source>
</evidence>
<dbReference type="Pfam" id="PF13385">
    <property type="entry name" value="Laminin_G_3"/>
    <property type="match status" value="2"/>
</dbReference>
<dbReference type="Pfam" id="PF04616">
    <property type="entry name" value="Glyco_hydro_43"/>
    <property type="match status" value="1"/>
</dbReference>
<dbReference type="Pfam" id="PF20578">
    <property type="entry name" value="aBig_2"/>
    <property type="match status" value="1"/>
</dbReference>
<evidence type="ECO:0000313" key="7">
    <source>
        <dbReference type="Proteomes" id="UP000743001"/>
    </source>
</evidence>
<keyword evidence="7" id="KW-1185">Reference proteome</keyword>
<accession>A0ABS6FT47</accession>
<dbReference type="EMBL" id="JAHLQJ010000008">
    <property type="protein sequence ID" value="MBU5672300.1"/>
    <property type="molecule type" value="Genomic_DNA"/>
</dbReference>
<evidence type="ECO:0000256" key="2">
    <source>
        <dbReference type="ARBA" id="ARBA00023295"/>
    </source>
</evidence>
<keyword evidence="4" id="KW-0732">Signal</keyword>
<dbReference type="Pfam" id="PF00395">
    <property type="entry name" value="SLH"/>
    <property type="match status" value="2"/>
</dbReference>
<dbReference type="InterPro" id="IPR050727">
    <property type="entry name" value="GH43_arabinanases"/>
</dbReference>
<dbReference type="Proteomes" id="UP000743001">
    <property type="component" value="Unassembled WGS sequence"/>
</dbReference>
<dbReference type="InterPro" id="IPR032291">
    <property type="entry name" value="Abn2_C"/>
</dbReference>
<dbReference type="CDD" id="cd18832">
    <property type="entry name" value="GH43_GsAbnA-like"/>
    <property type="match status" value="1"/>
</dbReference>
<feature type="region of interest" description="Disordered" evidence="3">
    <location>
        <begin position="288"/>
        <end position="330"/>
    </location>
</feature>
<dbReference type="RefSeq" id="WP_216478891.1">
    <property type="nucleotide sequence ID" value="NZ_JAHLQJ010000008.1"/>
</dbReference>
<feature type="signal peptide" evidence="4">
    <location>
        <begin position="1"/>
        <end position="24"/>
    </location>
</feature>
<evidence type="ECO:0000256" key="1">
    <source>
        <dbReference type="ARBA" id="ARBA00022801"/>
    </source>
</evidence>
<dbReference type="PANTHER" id="PTHR43301">
    <property type="entry name" value="ARABINAN ENDO-1,5-ALPHA-L-ARABINOSIDASE"/>
    <property type="match status" value="1"/>
</dbReference>